<dbReference type="InterPro" id="IPR032466">
    <property type="entry name" value="Metal_Hydrolase"/>
</dbReference>
<gene>
    <name evidence="3" type="ORF">JCR33_04635</name>
</gene>
<dbReference type="GO" id="GO:0005737">
    <property type="term" value="C:cytoplasm"/>
    <property type="evidence" value="ECO:0007669"/>
    <property type="project" value="TreeGrafter"/>
</dbReference>
<proteinExistence type="predicted"/>
<keyword evidence="1" id="KW-0456">Lyase</keyword>
<evidence type="ECO:0000313" key="4">
    <source>
        <dbReference type="Proteomes" id="UP000609531"/>
    </source>
</evidence>
<evidence type="ECO:0000256" key="1">
    <source>
        <dbReference type="ARBA" id="ARBA00023239"/>
    </source>
</evidence>
<dbReference type="RefSeq" id="WP_198880862.1">
    <property type="nucleotide sequence ID" value="NZ_JAEKJA010000003.1"/>
</dbReference>
<feature type="domain" description="Amidohydrolase-related" evidence="2">
    <location>
        <begin position="3"/>
        <end position="326"/>
    </location>
</feature>
<dbReference type="Pfam" id="PF04909">
    <property type="entry name" value="Amidohydro_2"/>
    <property type="match status" value="1"/>
</dbReference>
<sequence>MIIDVHTHTLCPEVNAIVAGLIGPEDVPYQRDISPESKARDREQAPQLAEKFNNLDRRLAEMDKMGVELQAVATAPGQQHYWLPVDTLVEISRMQNDHVVALVGRAPERFVGIGTLPLTDTDAAVEEAKRGVARGLKAFQIDSRCMERELSDRTLDPLYDTLQSLGVGLMIHPLGFSHGERFTSFFMVNSVAQPLEELIAFNHLVFGGVLDRFPKLKVYIAHGGGFAPYYIGRFDHAWTVRPELRRLTPKPPSDYLARLFYDTCVFRPDHIRTLVDLVGADRVMLGSDYPFDMGDTDPVGTLDAAGLSADQRAAITSATARTFLGL</sequence>
<dbReference type="GO" id="GO:0016787">
    <property type="term" value="F:hydrolase activity"/>
    <property type="evidence" value="ECO:0007669"/>
    <property type="project" value="InterPro"/>
</dbReference>
<dbReference type="EMBL" id="JAEKJA010000003">
    <property type="protein sequence ID" value="MBJ3774961.1"/>
    <property type="molecule type" value="Genomic_DNA"/>
</dbReference>
<name>A0A934IH97_9HYPH</name>
<dbReference type="Gene3D" id="3.20.20.140">
    <property type="entry name" value="Metal-dependent hydrolases"/>
    <property type="match status" value="1"/>
</dbReference>
<organism evidence="3 4">
    <name type="scientific">Acuticoccus mangrovi</name>
    <dbReference type="NCBI Taxonomy" id="2796142"/>
    <lineage>
        <taxon>Bacteria</taxon>
        <taxon>Pseudomonadati</taxon>
        <taxon>Pseudomonadota</taxon>
        <taxon>Alphaproteobacteria</taxon>
        <taxon>Hyphomicrobiales</taxon>
        <taxon>Amorphaceae</taxon>
        <taxon>Acuticoccus</taxon>
    </lineage>
</organism>
<comment type="caution">
    <text evidence="3">The sequence shown here is derived from an EMBL/GenBank/DDBJ whole genome shotgun (WGS) entry which is preliminary data.</text>
</comment>
<dbReference type="SUPFAM" id="SSF51556">
    <property type="entry name" value="Metallo-dependent hydrolases"/>
    <property type="match status" value="1"/>
</dbReference>
<evidence type="ECO:0000313" key="3">
    <source>
        <dbReference type="EMBL" id="MBJ3774961.1"/>
    </source>
</evidence>
<protein>
    <submittedName>
        <fullName evidence="3">Amidohydrolase family protein</fullName>
    </submittedName>
</protein>
<dbReference type="InterPro" id="IPR006680">
    <property type="entry name" value="Amidohydro-rel"/>
</dbReference>
<dbReference type="InterPro" id="IPR032465">
    <property type="entry name" value="ACMSD"/>
</dbReference>
<dbReference type="GO" id="GO:0016831">
    <property type="term" value="F:carboxy-lyase activity"/>
    <property type="evidence" value="ECO:0007669"/>
    <property type="project" value="InterPro"/>
</dbReference>
<keyword evidence="4" id="KW-1185">Reference proteome</keyword>
<dbReference type="AlphaFoldDB" id="A0A934IH97"/>
<accession>A0A934IH97</accession>
<dbReference type="PANTHER" id="PTHR21240">
    <property type="entry name" value="2-AMINO-3-CARBOXYLMUCONATE-6-SEMIALDEHYDE DECARBOXYLASE"/>
    <property type="match status" value="1"/>
</dbReference>
<dbReference type="Proteomes" id="UP000609531">
    <property type="component" value="Unassembled WGS sequence"/>
</dbReference>
<evidence type="ECO:0000259" key="2">
    <source>
        <dbReference type="Pfam" id="PF04909"/>
    </source>
</evidence>
<dbReference type="GO" id="GO:0019748">
    <property type="term" value="P:secondary metabolic process"/>
    <property type="evidence" value="ECO:0007669"/>
    <property type="project" value="TreeGrafter"/>
</dbReference>
<dbReference type="PANTHER" id="PTHR21240:SF28">
    <property type="entry name" value="ISO-OROTATE DECARBOXYLASE (EUROFUNG)"/>
    <property type="match status" value="1"/>
</dbReference>
<reference evidence="3" key="1">
    <citation type="submission" date="2020-12" db="EMBL/GenBank/DDBJ databases">
        <title>Bacterial taxonomy.</title>
        <authorList>
            <person name="Pan X."/>
        </authorList>
    </citation>
    <scope>NUCLEOTIDE SEQUENCE</scope>
    <source>
        <strain evidence="3">B2012</strain>
    </source>
</reference>